<proteinExistence type="predicted"/>
<evidence type="ECO:0000256" key="1">
    <source>
        <dbReference type="SAM" id="Phobius"/>
    </source>
</evidence>
<keyword evidence="1" id="KW-0472">Membrane</keyword>
<dbReference type="AlphaFoldDB" id="A0AAV4YAH6"/>
<keyword evidence="1" id="KW-0812">Transmembrane</keyword>
<gene>
    <name evidence="2" type="ORF">CEXT_726781</name>
</gene>
<organism evidence="2 3">
    <name type="scientific">Caerostris extrusa</name>
    <name type="common">Bark spider</name>
    <name type="synonym">Caerostris bankana</name>
    <dbReference type="NCBI Taxonomy" id="172846"/>
    <lineage>
        <taxon>Eukaryota</taxon>
        <taxon>Metazoa</taxon>
        <taxon>Ecdysozoa</taxon>
        <taxon>Arthropoda</taxon>
        <taxon>Chelicerata</taxon>
        <taxon>Arachnida</taxon>
        <taxon>Araneae</taxon>
        <taxon>Araneomorphae</taxon>
        <taxon>Entelegynae</taxon>
        <taxon>Araneoidea</taxon>
        <taxon>Araneidae</taxon>
        <taxon>Caerostris</taxon>
    </lineage>
</organism>
<accession>A0AAV4YAH6</accession>
<reference evidence="2 3" key="1">
    <citation type="submission" date="2021-06" db="EMBL/GenBank/DDBJ databases">
        <title>Caerostris extrusa draft genome.</title>
        <authorList>
            <person name="Kono N."/>
            <person name="Arakawa K."/>
        </authorList>
    </citation>
    <scope>NUCLEOTIDE SEQUENCE [LARGE SCALE GENOMIC DNA]</scope>
</reference>
<dbReference type="EMBL" id="BPLR01001594">
    <property type="protein sequence ID" value="GIZ03365.1"/>
    <property type="molecule type" value="Genomic_DNA"/>
</dbReference>
<name>A0AAV4YAH6_CAEEX</name>
<dbReference type="Proteomes" id="UP001054945">
    <property type="component" value="Unassembled WGS sequence"/>
</dbReference>
<evidence type="ECO:0000313" key="3">
    <source>
        <dbReference type="Proteomes" id="UP001054945"/>
    </source>
</evidence>
<evidence type="ECO:0000313" key="2">
    <source>
        <dbReference type="EMBL" id="GIZ03365.1"/>
    </source>
</evidence>
<feature type="transmembrane region" description="Helical" evidence="1">
    <location>
        <begin position="70"/>
        <end position="93"/>
    </location>
</feature>
<comment type="caution">
    <text evidence="2">The sequence shown here is derived from an EMBL/GenBank/DDBJ whole genome shotgun (WGS) entry which is preliminary data.</text>
</comment>
<sequence>MHNTFGNHWGQGTADFAARFGLCPFLEAEPMFLGELFWQEGEPLSGHLELMPGNERNKGERNRILIRSKLASVAQLFLYIVPCGSFFLCVFLPQDG</sequence>
<protein>
    <submittedName>
        <fullName evidence="2">Uncharacterized protein</fullName>
    </submittedName>
</protein>
<keyword evidence="1" id="KW-1133">Transmembrane helix</keyword>
<keyword evidence="3" id="KW-1185">Reference proteome</keyword>